<proteinExistence type="predicted"/>
<accession>A0A8J3ZCV9</accession>
<comment type="caution">
    <text evidence="3">The sequence shown here is derived from an EMBL/GenBank/DDBJ whole genome shotgun (WGS) entry which is preliminary data.</text>
</comment>
<evidence type="ECO:0000313" key="4">
    <source>
        <dbReference type="Proteomes" id="UP000612585"/>
    </source>
</evidence>
<dbReference type="RefSeq" id="WP_204006685.1">
    <property type="nucleotide sequence ID" value="NZ_BOPG01000068.1"/>
</dbReference>
<feature type="transmembrane region" description="Helical" evidence="1">
    <location>
        <begin position="33"/>
        <end position="53"/>
    </location>
</feature>
<dbReference type="AlphaFoldDB" id="A0A8J3ZCV9"/>
<evidence type="ECO:0000256" key="1">
    <source>
        <dbReference type="SAM" id="Phobius"/>
    </source>
</evidence>
<dbReference type="Proteomes" id="UP000612585">
    <property type="component" value="Unassembled WGS sequence"/>
</dbReference>
<keyword evidence="1" id="KW-0812">Transmembrane</keyword>
<dbReference type="InterPro" id="IPR045597">
    <property type="entry name" value="DUF6458"/>
</dbReference>
<evidence type="ECO:0000259" key="2">
    <source>
        <dbReference type="Pfam" id="PF20059"/>
    </source>
</evidence>
<sequence length="91" mass="9968">MGIGGSIALLVIGAILAFAVKDTDLGGWLDINVVGWVLILAGLAGMVLTLWVWNSRRRRIVAAPPAAATTDRYITPDGEQVVERRYTERRY</sequence>
<keyword evidence="4" id="KW-1185">Reference proteome</keyword>
<protein>
    <recommendedName>
        <fullName evidence="2">DUF6458 domain-containing protein</fullName>
    </recommendedName>
</protein>
<evidence type="ECO:0000313" key="3">
    <source>
        <dbReference type="EMBL" id="GIJ61622.1"/>
    </source>
</evidence>
<name>A0A8J3ZCV9_9ACTN</name>
<organism evidence="3 4">
    <name type="scientific">Virgisporangium aurantiacum</name>
    <dbReference type="NCBI Taxonomy" id="175570"/>
    <lineage>
        <taxon>Bacteria</taxon>
        <taxon>Bacillati</taxon>
        <taxon>Actinomycetota</taxon>
        <taxon>Actinomycetes</taxon>
        <taxon>Micromonosporales</taxon>
        <taxon>Micromonosporaceae</taxon>
        <taxon>Virgisporangium</taxon>
    </lineage>
</organism>
<reference evidence="3" key="1">
    <citation type="submission" date="2021-01" db="EMBL/GenBank/DDBJ databases">
        <title>Whole genome shotgun sequence of Virgisporangium aurantiacum NBRC 16421.</title>
        <authorList>
            <person name="Komaki H."/>
            <person name="Tamura T."/>
        </authorList>
    </citation>
    <scope>NUCLEOTIDE SEQUENCE</scope>
    <source>
        <strain evidence="3">NBRC 16421</strain>
    </source>
</reference>
<dbReference type="EMBL" id="BOPG01000068">
    <property type="protein sequence ID" value="GIJ61622.1"/>
    <property type="molecule type" value="Genomic_DNA"/>
</dbReference>
<keyword evidence="1" id="KW-1133">Transmembrane helix</keyword>
<dbReference type="Pfam" id="PF20059">
    <property type="entry name" value="DUF6458"/>
    <property type="match status" value="1"/>
</dbReference>
<keyword evidence="1" id="KW-0472">Membrane</keyword>
<feature type="domain" description="DUF6458" evidence="2">
    <location>
        <begin position="1"/>
        <end position="86"/>
    </location>
</feature>
<gene>
    <name evidence="3" type="ORF">Vau01_091380</name>
</gene>